<dbReference type="InterPro" id="IPR046396">
    <property type="entry name" value="Transporter_DabB"/>
</dbReference>
<accession>A0ABT5IE10</accession>
<feature type="transmembrane region" description="Helical" evidence="7">
    <location>
        <begin position="275"/>
        <end position="293"/>
    </location>
</feature>
<reference evidence="10 11" key="1">
    <citation type="submission" date="2023-01" db="EMBL/GenBank/DDBJ databases">
        <title>Novel species of the genus Asticcacaulis isolated from rivers.</title>
        <authorList>
            <person name="Lu H."/>
        </authorList>
    </citation>
    <scope>NUCLEOTIDE SEQUENCE [LARGE SCALE GENOMIC DNA]</scope>
    <source>
        <strain evidence="10 11">DXS10W</strain>
    </source>
</reference>
<gene>
    <name evidence="7" type="primary">dabB</name>
    <name evidence="10" type="ORF">PQU94_08925</name>
</gene>
<keyword evidence="3 7" id="KW-1003">Cell membrane</keyword>
<evidence type="ECO:0000256" key="8">
    <source>
        <dbReference type="RuleBase" id="RU000320"/>
    </source>
</evidence>
<dbReference type="Pfam" id="PF00361">
    <property type="entry name" value="Proton_antipo_M"/>
    <property type="match status" value="1"/>
</dbReference>
<evidence type="ECO:0000256" key="1">
    <source>
        <dbReference type="ARBA" id="ARBA00004127"/>
    </source>
</evidence>
<feature type="transmembrane region" description="Helical" evidence="7">
    <location>
        <begin position="137"/>
        <end position="155"/>
    </location>
</feature>
<evidence type="ECO:0000256" key="4">
    <source>
        <dbReference type="ARBA" id="ARBA00022692"/>
    </source>
</evidence>
<evidence type="ECO:0000259" key="9">
    <source>
        <dbReference type="Pfam" id="PF00361"/>
    </source>
</evidence>
<feature type="transmembrane region" description="Helical" evidence="7">
    <location>
        <begin position="170"/>
        <end position="190"/>
    </location>
</feature>
<evidence type="ECO:0000313" key="10">
    <source>
        <dbReference type="EMBL" id="MDC7694403.1"/>
    </source>
</evidence>
<comment type="caution">
    <text evidence="10">The sequence shown here is derived from an EMBL/GenBank/DDBJ whole genome shotgun (WGS) entry which is preliminary data.</text>
</comment>
<keyword evidence="4 7" id="KW-0812">Transmembrane</keyword>
<feature type="transmembrane region" description="Helical" evidence="7">
    <location>
        <begin position="435"/>
        <end position="457"/>
    </location>
</feature>
<evidence type="ECO:0000256" key="6">
    <source>
        <dbReference type="ARBA" id="ARBA00023136"/>
    </source>
</evidence>
<comment type="subunit">
    <text evidence="7">Forms a complex with DabA.</text>
</comment>
<evidence type="ECO:0000313" key="11">
    <source>
        <dbReference type="Proteomes" id="UP001216595"/>
    </source>
</evidence>
<evidence type="ECO:0000256" key="5">
    <source>
        <dbReference type="ARBA" id="ARBA00022989"/>
    </source>
</evidence>
<comment type="function">
    <text evidence="7">Part of an energy-coupled inorganic carbon pump.</text>
</comment>
<evidence type="ECO:0000256" key="7">
    <source>
        <dbReference type="HAMAP-Rule" id="MF_00862"/>
    </source>
</evidence>
<name>A0ABT5IE10_9CAUL</name>
<dbReference type="HAMAP" id="MF_00862">
    <property type="entry name" value="DabB"/>
    <property type="match status" value="1"/>
</dbReference>
<organism evidence="10 11">
    <name type="scientific">Asticcacaulis currens</name>
    <dbReference type="NCBI Taxonomy" id="2984210"/>
    <lineage>
        <taxon>Bacteria</taxon>
        <taxon>Pseudomonadati</taxon>
        <taxon>Pseudomonadota</taxon>
        <taxon>Alphaproteobacteria</taxon>
        <taxon>Caulobacterales</taxon>
        <taxon>Caulobacteraceae</taxon>
        <taxon>Asticcacaulis</taxon>
    </lineage>
</organism>
<comment type="subcellular location">
    <subcellularLocation>
        <location evidence="7">Cell membrane</location>
        <topology evidence="7">Multi-pass membrane protein</topology>
    </subcellularLocation>
    <subcellularLocation>
        <location evidence="1">Endomembrane system</location>
        <topology evidence="1">Multi-pass membrane protein</topology>
    </subcellularLocation>
    <subcellularLocation>
        <location evidence="8">Membrane</location>
        <topology evidence="8">Multi-pass membrane protein</topology>
    </subcellularLocation>
</comment>
<dbReference type="PANTHER" id="PTHR42829">
    <property type="entry name" value="NADH-UBIQUINONE OXIDOREDUCTASE CHAIN 5"/>
    <property type="match status" value="1"/>
</dbReference>
<feature type="transmembrane region" description="Helical" evidence="7">
    <location>
        <begin position="77"/>
        <end position="101"/>
    </location>
</feature>
<feature type="domain" description="NADH:quinone oxidoreductase/Mrp antiporter transmembrane" evidence="9">
    <location>
        <begin position="131"/>
        <end position="395"/>
    </location>
</feature>
<dbReference type="PRINTS" id="PR01434">
    <property type="entry name" value="NADHDHGNASE5"/>
</dbReference>
<keyword evidence="2 7" id="KW-0813">Transport</keyword>
<feature type="transmembrane region" description="Helical" evidence="7">
    <location>
        <begin position="202"/>
        <end position="223"/>
    </location>
</feature>
<proteinExistence type="inferred from homology"/>
<dbReference type="Proteomes" id="UP001216595">
    <property type="component" value="Unassembled WGS sequence"/>
</dbReference>
<keyword evidence="11" id="KW-1185">Reference proteome</keyword>
<feature type="transmembrane region" description="Helical" evidence="7">
    <location>
        <begin position="313"/>
        <end position="335"/>
    </location>
</feature>
<dbReference type="InterPro" id="IPR001750">
    <property type="entry name" value="ND/Mrp_TM"/>
</dbReference>
<feature type="transmembrane region" description="Helical" evidence="7">
    <location>
        <begin position="404"/>
        <end position="423"/>
    </location>
</feature>
<evidence type="ECO:0000256" key="3">
    <source>
        <dbReference type="ARBA" id="ARBA00022475"/>
    </source>
</evidence>
<keyword evidence="6 7" id="KW-0472">Membrane</keyword>
<feature type="transmembrane region" description="Helical" evidence="7">
    <location>
        <begin position="113"/>
        <end position="130"/>
    </location>
</feature>
<dbReference type="InterPro" id="IPR003945">
    <property type="entry name" value="NU5C-like"/>
</dbReference>
<dbReference type="PANTHER" id="PTHR42829:SF1">
    <property type="entry name" value="INORGANIC CARBON TRANSPORTER SUBUNIT DABB-RELATED"/>
    <property type="match status" value="1"/>
</dbReference>
<keyword evidence="5 7" id="KW-1133">Transmembrane helix</keyword>
<dbReference type="EMBL" id="JAQQKW010000004">
    <property type="protein sequence ID" value="MDC7694403.1"/>
    <property type="molecule type" value="Genomic_DNA"/>
</dbReference>
<dbReference type="RefSeq" id="WP_272741112.1">
    <property type="nucleotide sequence ID" value="NZ_JAQQKW010000004.1"/>
</dbReference>
<sequence>MSVALLAGVCLGLCLTLAVLHMALGALGVRAVGLPTLRRLSAGLSLIGFVVGLIALLYLAVVLISGNAHPASQWFGLRFDATGAALVAMVTLVGGAVLRFSQNYLDGDARQDAFLGGLHLTLATVILFVLSANLLTFALGWVAMSLTLHKLLVFYPDRPAARLAAHKKFLLARLSDAALALAFFCLYRITGSLDMADIAARLPGATPFDVTVAALLLVVAAVLKSAQFPVHGWLIEVMETPTPVSALLHAGVVNAGGVLLLRFSDVLMQSPIAQGLLVLLALGSIIVGSLAMMAQNSVKAALAWSTVAQMGFMLLQCALGAFGAALFHILAHAAYKANAFLSAGTLSDKRPVQERSVAALLPLAALAGLSLMLLATGTLSASLLVTLLAAMGVVTVLEARRPLILTVVTAGMVTLALLGHGVIERLLGETSVNVSPLLASVTVAGMVILCLGQWLALSAPRWPPVMALYVHLKNGFYINTWLNRSAQP</sequence>
<comment type="similarity">
    <text evidence="7">Belongs to the inorganic carbon transporter (TC 9.A.2) DabB family.</text>
</comment>
<feature type="transmembrane region" description="Helical" evidence="7">
    <location>
        <begin position="41"/>
        <end position="65"/>
    </location>
</feature>
<protein>
    <recommendedName>
        <fullName evidence="7">Probable inorganic carbon transporter subunit DabB</fullName>
    </recommendedName>
</protein>
<feature type="transmembrane region" description="Helical" evidence="7">
    <location>
        <begin position="356"/>
        <end position="375"/>
    </location>
</feature>
<evidence type="ECO:0000256" key="2">
    <source>
        <dbReference type="ARBA" id="ARBA00022448"/>
    </source>
</evidence>